<dbReference type="OrthoDB" id="2662747at2"/>
<feature type="region of interest" description="Disordered" evidence="1">
    <location>
        <begin position="51"/>
        <end position="82"/>
    </location>
</feature>
<dbReference type="STRING" id="1300222.I532_22300"/>
<sequence length="161" mass="16481">MDKMLKQVGIALGLLLVVVGSVVAAGKMLPGESPQAEKQIDIAGTVTAVITGPIGGQPDQSADPSASVSSKDTPNGIDPAQPTGIVAIMVEADSQSGKTPYDKASVSLRKSPELLKKQGDSLVPATLDDLREGTRVEVSFDGPVAESYPVQATAGMIVIVE</sequence>
<dbReference type="PATRIC" id="fig|1300222.3.peg.4685"/>
<evidence type="ECO:0000313" key="2">
    <source>
        <dbReference type="EMBL" id="EMT50469.1"/>
    </source>
</evidence>
<evidence type="ECO:0008006" key="4">
    <source>
        <dbReference type="Google" id="ProtNLM"/>
    </source>
</evidence>
<dbReference type="EMBL" id="APBN01000015">
    <property type="protein sequence ID" value="EMT50469.1"/>
    <property type="molecule type" value="Genomic_DNA"/>
</dbReference>
<feature type="compositionally biased region" description="Polar residues" evidence="1">
    <location>
        <begin position="58"/>
        <end position="73"/>
    </location>
</feature>
<evidence type="ECO:0000313" key="3">
    <source>
        <dbReference type="Proteomes" id="UP000012081"/>
    </source>
</evidence>
<evidence type="ECO:0000256" key="1">
    <source>
        <dbReference type="SAM" id="MobiDB-lite"/>
    </source>
</evidence>
<name>M8D2K8_9BACL</name>
<gene>
    <name evidence="2" type="ORF">I532_22300</name>
</gene>
<dbReference type="AlphaFoldDB" id="M8D2K8"/>
<organism evidence="2 3">
    <name type="scientific">Brevibacillus borstelensis AK1</name>
    <dbReference type="NCBI Taxonomy" id="1300222"/>
    <lineage>
        <taxon>Bacteria</taxon>
        <taxon>Bacillati</taxon>
        <taxon>Bacillota</taxon>
        <taxon>Bacilli</taxon>
        <taxon>Bacillales</taxon>
        <taxon>Paenibacillaceae</taxon>
        <taxon>Brevibacillus</taxon>
    </lineage>
</organism>
<reference evidence="2 3" key="1">
    <citation type="submission" date="2013-03" db="EMBL/GenBank/DDBJ databases">
        <title>Assembly of a new bacterial strain Brevibacillus borstelensis AK1.</title>
        <authorList>
            <person name="Rajan I."/>
            <person name="PoliReddy D."/>
            <person name="Sugumar T."/>
            <person name="Rathinam K."/>
            <person name="Alqarawi S."/>
            <person name="Khalil A.B."/>
            <person name="Sivakumar N."/>
        </authorList>
    </citation>
    <scope>NUCLEOTIDE SEQUENCE [LARGE SCALE GENOMIC DNA]</scope>
    <source>
        <strain evidence="2 3">AK1</strain>
    </source>
</reference>
<comment type="caution">
    <text evidence="2">The sequence shown here is derived from an EMBL/GenBank/DDBJ whole genome shotgun (WGS) entry which is preliminary data.</text>
</comment>
<proteinExistence type="predicted"/>
<dbReference type="InterPro" id="IPR021598">
    <property type="entry name" value="DUF3221"/>
</dbReference>
<dbReference type="Proteomes" id="UP000012081">
    <property type="component" value="Unassembled WGS sequence"/>
</dbReference>
<dbReference type="Pfam" id="PF11518">
    <property type="entry name" value="DUF3221"/>
    <property type="match status" value="1"/>
</dbReference>
<protein>
    <recommendedName>
        <fullName evidence="4">DUF5666 domain-containing protein</fullName>
    </recommendedName>
</protein>
<keyword evidence="3" id="KW-1185">Reference proteome</keyword>
<accession>M8D2K8</accession>